<dbReference type="AlphaFoldDB" id="A0A4V3FI51"/>
<dbReference type="Gene3D" id="3.40.710.10">
    <property type="entry name" value="DD-peptidase/beta-lactamase superfamily"/>
    <property type="match status" value="1"/>
</dbReference>
<evidence type="ECO:0000256" key="1">
    <source>
        <dbReference type="ARBA" id="ARBA00038473"/>
    </source>
</evidence>
<gene>
    <name evidence="3" type="ORF">EI77_00405</name>
</gene>
<sequence>MRVLLPLLFFPLLLLAEDKPLAEVAKEAAKSLKAGGIATAESLDGKVTFAAFSSSRKDEAKYDENMLFEIGSITKVFTGLLLAQAVVEGKVTLDTPISELLDPAFTFADPRIAAITLKQLSTHTSGLPRLPDNHGQGVVGDDPYAGYNEKLLYEFIASAKLKGKAPYPCNYSNVGVGLLGHLLGKVYAMSWEEAIVAKICTPLGLQHTRMTITSLNLPLATPYDGAKKNVSWHLNAVAGAGALRATAADLLKFGQAMAKPEATPLAKAFALALHPHADAAGPTSKIGLGPFMTTRDGLTIYDHGGGTGGYRSGLQVIPEKNIVRVVLINNTTLDPNALILDTRIEPPRVMPKEVKLDAEALKDYPGVYILDPNARFTILLHKGQIWNRLTGQAFLPMFAKDKDQFFFKAVNAEIRFSREGDKIVSLTLFQNGRELVAKRSDLPTPTIALHTAEELKPYAGKYFIFGLTELNVTLHGRTLYAQLSGQEAAPIFDMGRDRFEFDVVEAAITFTRDKDGKIIGLILAQNGGQFPAARQEQPPAKK</sequence>
<organism evidence="3 4">
    <name type="scientific">Prosthecobacter fusiformis</name>
    <dbReference type="NCBI Taxonomy" id="48464"/>
    <lineage>
        <taxon>Bacteria</taxon>
        <taxon>Pseudomonadati</taxon>
        <taxon>Verrucomicrobiota</taxon>
        <taxon>Verrucomicrobiia</taxon>
        <taxon>Verrucomicrobiales</taxon>
        <taxon>Verrucomicrobiaceae</taxon>
        <taxon>Prosthecobacter</taxon>
    </lineage>
</organism>
<dbReference type="PANTHER" id="PTHR22935">
    <property type="entry name" value="PENICILLIN-BINDING PROTEIN"/>
    <property type="match status" value="1"/>
</dbReference>
<dbReference type="InterPro" id="IPR001466">
    <property type="entry name" value="Beta-lactam-related"/>
</dbReference>
<feature type="domain" description="Beta-lactamase-related" evidence="2">
    <location>
        <begin position="24"/>
        <end position="338"/>
    </location>
</feature>
<name>A0A4V3FI51_9BACT</name>
<evidence type="ECO:0000259" key="2">
    <source>
        <dbReference type="Pfam" id="PF00144"/>
    </source>
</evidence>
<keyword evidence="4" id="KW-1185">Reference proteome</keyword>
<evidence type="ECO:0000313" key="4">
    <source>
        <dbReference type="Proteomes" id="UP000295662"/>
    </source>
</evidence>
<dbReference type="RefSeq" id="WP_133793085.1">
    <property type="nucleotide sequence ID" value="NZ_SOCA01000001.1"/>
</dbReference>
<comment type="similarity">
    <text evidence="1">Belongs to the beta-lactamase family.</text>
</comment>
<accession>A0A4V3FI51</accession>
<reference evidence="3 4" key="1">
    <citation type="submission" date="2019-03" db="EMBL/GenBank/DDBJ databases">
        <title>Genomic Encyclopedia of Archaeal and Bacterial Type Strains, Phase II (KMG-II): from individual species to whole genera.</title>
        <authorList>
            <person name="Goeker M."/>
        </authorList>
    </citation>
    <scope>NUCLEOTIDE SEQUENCE [LARGE SCALE GENOMIC DNA]</scope>
    <source>
        <strain evidence="3 4">ATCC 25309</strain>
    </source>
</reference>
<proteinExistence type="inferred from homology"/>
<dbReference type="Proteomes" id="UP000295662">
    <property type="component" value="Unassembled WGS sequence"/>
</dbReference>
<dbReference type="OrthoDB" id="9803467at2"/>
<dbReference type="Pfam" id="PF00144">
    <property type="entry name" value="Beta-lactamase"/>
    <property type="match status" value="1"/>
</dbReference>
<dbReference type="EMBL" id="SOCA01000001">
    <property type="protein sequence ID" value="TDU81103.1"/>
    <property type="molecule type" value="Genomic_DNA"/>
</dbReference>
<dbReference type="PANTHER" id="PTHR22935:SF95">
    <property type="entry name" value="BETA-LACTAMASE-LIKE 1-RELATED"/>
    <property type="match status" value="1"/>
</dbReference>
<dbReference type="InterPro" id="IPR012338">
    <property type="entry name" value="Beta-lactam/transpept-like"/>
</dbReference>
<dbReference type="InterPro" id="IPR051478">
    <property type="entry name" value="Beta-lactamase-like_AB/R"/>
</dbReference>
<evidence type="ECO:0000313" key="3">
    <source>
        <dbReference type="EMBL" id="TDU81103.1"/>
    </source>
</evidence>
<comment type="caution">
    <text evidence="3">The sequence shown here is derived from an EMBL/GenBank/DDBJ whole genome shotgun (WGS) entry which is preliminary data.</text>
</comment>
<protein>
    <submittedName>
        <fullName evidence="3">CubicO group peptidase (Beta-lactamase class C family)</fullName>
    </submittedName>
</protein>
<dbReference type="SUPFAM" id="SSF56601">
    <property type="entry name" value="beta-lactamase/transpeptidase-like"/>
    <property type="match status" value="1"/>
</dbReference>